<evidence type="ECO:0000313" key="4">
    <source>
        <dbReference type="EMBL" id="CAJ0929895.1"/>
    </source>
</evidence>
<organism evidence="4 5">
    <name type="scientific">Ranitomeya imitator</name>
    <name type="common">mimic poison frog</name>
    <dbReference type="NCBI Taxonomy" id="111125"/>
    <lineage>
        <taxon>Eukaryota</taxon>
        <taxon>Metazoa</taxon>
        <taxon>Chordata</taxon>
        <taxon>Craniata</taxon>
        <taxon>Vertebrata</taxon>
        <taxon>Euteleostomi</taxon>
        <taxon>Amphibia</taxon>
        <taxon>Batrachia</taxon>
        <taxon>Anura</taxon>
        <taxon>Neobatrachia</taxon>
        <taxon>Hyloidea</taxon>
        <taxon>Dendrobatidae</taxon>
        <taxon>Dendrobatinae</taxon>
        <taxon>Ranitomeya</taxon>
    </lineage>
</organism>
<protein>
    <recommendedName>
        <fullName evidence="2">ribonuclease H</fullName>
        <ecNumber evidence="2">3.1.26.4</ecNumber>
    </recommendedName>
</protein>
<dbReference type="InterPro" id="IPR043128">
    <property type="entry name" value="Rev_trsase/Diguanyl_cyclase"/>
</dbReference>
<dbReference type="SUPFAM" id="SSF50630">
    <property type="entry name" value="Acid proteases"/>
    <property type="match status" value="1"/>
</dbReference>
<dbReference type="InterPro" id="IPR000477">
    <property type="entry name" value="RT_dom"/>
</dbReference>
<evidence type="ECO:0000313" key="5">
    <source>
        <dbReference type="Proteomes" id="UP001176940"/>
    </source>
</evidence>
<reference evidence="4" key="1">
    <citation type="submission" date="2023-07" db="EMBL/GenBank/DDBJ databases">
        <authorList>
            <person name="Stuckert A."/>
        </authorList>
    </citation>
    <scope>NUCLEOTIDE SEQUENCE</scope>
</reference>
<dbReference type="Pfam" id="PF00078">
    <property type="entry name" value="RVT_1"/>
    <property type="match status" value="1"/>
</dbReference>
<accession>A0ABN9L3I4</accession>
<dbReference type="CDD" id="cd00303">
    <property type="entry name" value="retropepsin_like"/>
    <property type="match status" value="1"/>
</dbReference>
<dbReference type="Gene3D" id="3.10.10.10">
    <property type="entry name" value="HIV Type 1 Reverse Transcriptase, subunit A, domain 1"/>
    <property type="match status" value="1"/>
</dbReference>
<evidence type="ECO:0000259" key="3">
    <source>
        <dbReference type="PROSITE" id="PS50878"/>
    </source>
</evidence>
<comment type="similarity">
    <text evidence="1">Belongs to the beta type-B retroviral polymerase family. HERV class-II K(HML-2) pol subfamily.</text>
</comment>
<comment type="caution">
    <text evidence="4">The sequence shown here is derived from an EMBL/GenBank/DDBJ whole genome shotgun (WGS) entry which is preliminary data.</text>
</comment>
<keyword evidence="5" id="KW-1185">Reference proteome</keyword>
<dbReference type="PROSITE" id="PS50878">
    <property type="entry name" value="RT_POL"/>
    <property type="match status" value="1"/>
</dbReference>
<evidence type="ECO:0000256" key="1">
    <source>
        <dbReference type="ARBA" id="ARBA00010879"/>
    </source>
</evidence>
<dbReference type="InterPro" id="IPR021109">
    <property type="entry name" value="Peptidase_aspartic_dom_sf"/>
</dbReference>
<name>A0ABN9L3I4_9NEOB</name>
<dbReference type="Proteomes" id="UP001176940">
    <property type="component" value="Unassembled WGS sequence"/>
</dbReference>
<dbReference type="PANTHER" id="PTHR24559">
    <property type="entry name" value="TRANSPOSON TY3-I GAG-POL POLYPROTEIN"/>
    <property type="match status" value="1"/>
</dbReference>
<dbReference type="EMBL" id="CAUEEQ010006196">
    <property type="protein sequence ID" value="CAJ0929895.1"/>
    <property type="molecule type" value="Genomic_DNA"/>
</dbReference>
<dbReference type="InterPro" id="IPR006801">
    <property type="entry name" value="ApoA-II"/>
</dbReference>
<dbReference type="EC" id="3.1.26.4" evidence="2"/>
<dbReference type="Gene3D" id="2.40.70.10">
    <property type="entry name" value="Acid Proteases"/>
    <property type="match status" value="1"/>
</dbReference>
<dbReference type="Gene3D" id="6.10.250.100">
    <property type="match status" value="1"/>
</dbReference>
<dbReference type="PANTHER" id="PTHR24559:SF440">
    <property type="entry name" value="RIBONUCLEASE H"/>
    <property type="match status" value="1"/>
</dbReference>
<gene>
    <name evidence="4" type="ORF">RIMI_LOCUS3978805</name>
</gene>
<proteinExistence type="inferred from homology"/>
<dbReference type="InterPro" id="IPR043502">
    <property type="entry name" value="DNA/RNA_pol_sf"/>
</dbReference>
<dbReference type="SUPFAM" id="SSF56672">
    <property type="entry name" value="DNA/RNA polymerases"/>
    <property type="match status" value="1"/>
</dbReference>
<dbReference type="CDD" id="cd01647">
    <property type="entry name" value="RT_LTR"/>
    <property type="match status" value="1"/>
</dbReference>
<dbReference type="InterPro" id="IPR053134">
    <property type="entry name" value="RNA-dir_DNA_polymerase"/>
</dbReference>
<feature type="domain" description="Reverse transcriptase" evidence="3">
    <location>
        <begin position="184"/>
        <end position="373"/>
    </location>
</feature>
<dbReference type="Gene3D" id="3.30.70.270">
    <property type="match status" value="1"/>
</dbReference>
<sequence length="566" mass="63148">MAFVDSGAALNLMDLDYAKRCGFFLEPLRCPIPLRGIDATPLAKNKPQYWAQLTMCMAPAHQEVIRFLVLHNLHDVVVLGLPWLQTHNPVLDWNSMSVSSWGCQGVHGDVPFLSISSSTPSEVPEFLSDYQDVFEEPKSDALPPHRDCDCAINLIPGSKFPKGRLFNLSVPEHAAMRSYVKESLEKGHIRPSSSPLGAGFFFVAKKDGSLRPCIDYRLLNKITVKFQYPLPLLSDLFARIKGASWFTKIDLRGAYNLVRIRQGDEWKTAFNTPEGHFEYLVMPFGLANAPSVFQSFMHDIFREYLDKFLIVYLDDILIFSDDWESHVKQVEVDASEIGAGAVLSQRGQVESSDCPGVDSVVDRLQQIWTQLVFCFAGSSETQRVYRRAVSSARLRTPSAKPCLLPHTSACVLRTYGCMRMCRFDAPTVHTKTQLVAFLCGQRARQNNASAYIRMSCVPIVKDRSKETAVMKVLALAVLILAIGSLEAGVVKREVTSAQQVSDLLQSWLETIKSSVQEVAQKVQTGELQAQAGQLYEQTKSQADPLKEEFEKIFAKLIDAGKKLAAS</sequence>
<dbReference type="Pfam" id="PF04711">
    <property type="entry name" value="ApoA-II"/>
    <property type="match status" value="1"/>
</dbReference>
<evidence type="ECO:0000256" key="2">
    <source>
        <dbReference type="ARBA" id="ARBA00012180"/>
    </source>
</evidence>